<evidence type="ECO:0000256" key="3">
    <source>
        <dbReference type="ARBA" id="ARBA00022618"/>
    </source>
</evidence>
<keyword evidence="4" id="KW-0479">Metal-binding</keyword>
<dbReference type="GO" id="GO:0000917">
    <property type="term" value="P:division septum assembly"/>
    <property type="evidence" value="ECO:0007669"/>
    <property type="project" value="UniProtKB-KW"/>
</dbReference>
<dbReference type="InterPro" id="IPR030393">
    <property type="entry name" value="G_ENGB_dom"/>
</dbReference>
<evidence type="ECO:0000256" key="6">
    <source>
        <dbReference type="ARBA" id="ARBA00022842"/>
    </source>
</evidence>
<keyword evidence="5 10" id="KW-0547">Nucleotide-binding</keyword>
<name>A0A9D1LQ04_9FIRM</name>
<gene>
    <name evidence="10" type="primary">engB</name>
    <name evidence="13" type="ORF">IAC59_01190</name>
</gene>
<evidence type="ECO:0000256" key="5">
    <source>
        <dbReference type="ARBA" id="ARBA00022741"/>
    </source>
</evidence>
<feature type="domain" description="EngB-type G" evidence="12">
    <location>
        <begin position="22"/>
        <end position="198"/>
    </location>
</feature>
<dbReference type="InterPro" id="IPR006073">
    <property type="entry name" value="GTP-bd"/>
</dbReference>
<dbReference type="GO" id="GO:0005525">
    <property type="term" value="F:GTP binding"/>
    <property type="evidence" value="ECO:0007669"/>
    <property type="project" value="UniProtKB-UniRule"/>
</dbReference>
<evidence type="ECO:0000256" key="10">
    <source>
        <dbReference type="HAMAP-Rule" id="MF_00321"/>
    </source>
</evidence>
<evidence type="ECO:0000256" key="11">
    <source>
        <dbReference type="SAM" id="MobiDB-lite"/>
    </source>
</evidence>
<comment type="similarity">
    <text evidence="2 10">Belongs to the TRAFAC class TrmE-Era-EngA-EngB-Septin-like GTPase superfamily. EngB GTPase family.</text>
</comment>
<dbReference type="HAMAP" id="MF_00321">
    <property type="entry name" value="GTPase_EngB"/>
    <property type="match status" value="1"/>
</dbReference>
<dbReference type="Proteomes" id="UP000824123">
    <property type="component" value="Unassembled WGS sequence"/>
</dbReference>
<reference evidence="13" key="2">
    <citation type="journal article" date="2021" name="PeerJ">
        <title>Extensive microbial diversity within the chicken gut microbiome revealed by metagenomics and culture.</title>
        <authorList>
            <person name="Gilroy R."/>
            <person name="Ravi A."/>
            <person name="Getino M."/>
            <person name="Pursley I."/>
            <person name="Horton D.L."/>
            <person name="Alikhan N.F."/>
            <person name="Baker D."/>
            <person name="Gharbi K."/>
            <person name="Hall N."/>
            <person name="Watson M."/>
            <person name="Adriaenssens E.M."/>
            <person name="Foster-Nyarko E."/>
            <person name="Jarju S."/>
            <person name="Secka A."/>
            <person name="Antonio M."/>
            <person name="Oren A."/>
            <person name="Chaudhuri R.R."/>
            <person name="La Ragione R."/>
            <person name="Hildebrand F."/>
            <person name="Pallen M.J."/>
        </authorList>
    </citation>
    <scope>NUCLEOTIDE SEQUENCE</scope>
    <source>
        <strain evidence="13">ChiSxjej2B14-8506</strain>
    </source>
</reference>
<protein>
    <recommendedName>
        <fullName evidence="10">Probable GTP-binding protein EngB</fullName>
    </recommendedName>
</protein>
<evidence type="ECO:0000256" key="4">
    <source>
        <dbReference type="ARBA" id="ARBA00022723"/>
    </source>
</evidence>
<sequence length="222" mass="24299">MVIKRAEFMTSLAQADELAAGGAYEMAVAGKSNVGKSSLINALGHNQKLARTSSEPGKTRLINLFKFYAQDGREFVLVDLPGYGFARVSRDEKERWRGMIEGYLSNASGLKHVLMLVDSRHEPSADDALMVQYLRHYALDFTVVATKADKLSRAQVGRSVQAICRALQVQPWEVLPVSAQSRQGMDKLLERLDALMPTEAPEAVAATDAADMRSGGQAQDRA</sequence>
<keyword evidence="7 10" id="KW-0342">GTP-binding</keyword>
<dbReference type="PROSITE" id="PS51706">
    <property type="entry name" value="G_ENGB"/>
    <property type="match status" value="1"/>
</dbReference>
<evidence type="ECO:0000256" key="2">
    <source>
        <dbReference type="ARBA" id="ARBA00009638"/>
    </source>
</evidence>
<dbReference type="PANTHER" id="PTHR11649">
    <property type="entry name" value="MSS1/TRME-RELATED GTP-BINDING PROTEIN"/>
    <property type="match status" value="1"/>
</dbReference>
<evidence type="ECO:0000256" key="9">
    <source>
        <dbReference type="ARBA" id="ARBA00023306"/>
    </source>
</evidence>
<evidence type="ECO:0000313" key="14">
    <source>
        <dbReference type="Proteomes" id="UP000824123"/>
    </source>
</evidence>
<keyword evidence="3 10" id="KW-0132">Cell division</keyword>
<comment type="caution">
    <text evidence="13">The sequence shown here is derived from an EMBL/GenBank/DDBJ whole genome shotgun (WGS) entry which is preliminary data.</text>
</comment>
<evidence type="ECO:0000256" key="7">
    <source>
        <dbReference type="ARBA" id="ARBA00023134"/>
    </source>
</evidence>
<dbReference type="NCBIfam" id="TIGR03598">
    <property type="entry name" value="GTPase_YsxC"/>
    <property type="match status" value="1"/>
</dbReference>
<comment type="cofactor">
    <cofactor evidence="1">
        <name>Mg(2+)</name>
        <dbReference type="ChEBI" id="CHEBI:18420"/>
    </cofactor>
</comment>
<accession>A0A9D1LQ04</accession>
<dbReference type="GO" id="GO:0046872">
    <property type="term" value="F:metal ion binding"/>
    <property type="evidence" value="ECO:0007669"/>
    <property type="project" value="UniProtKB-KW"/>
</dbReference>
<keyword evidence="8 10" id="KW-0717">Septation</keyword>
<dbReference type="SUPFAM" id="SSF52540">
    <property type="entry name" value="P-loop containing nucleoside triphosphate hydrolases"/>
    <property type="match status" value="1"/>
</dbReference>
<evidence type="ECO:0000259" key="12">
    <source>
        <dbReference type="PROSITE" id="PS51706"/>
    </source>
</evidence>
<dbReference type="PANTHER" id="PTHR11649:SF13">
    <property type="entry name" value="ENGB-TYPE G DOMAIN-CONTAINING PROTEIN"/>
    <property type="match status" value="1"/>
</dbReference>
<proteinExistence type="inferred from homology"/>
<comment type="function">
    <text evidence="10">Necessary for normal cell division and for the maintenance of normal septation.</text>
</comment>
<dbReference type="EMBL" id="DVNK01000009">
    <property type="protein sequence ID" value="HIU45857.1"/>
    <property type="molecule type" value="Genomic_DNA"/>
</dbReference>
<evidence type="ECO:0000313" key="13">
    <source>
        <dbReference type="EMBL" id="HIU45857.1"/>
    </source>
</evidence>
<dbReference type="InterPro" id="IPR027417">
    <property type="entry name" value="P-loop_NTPase"/>
</dbReference>
<dbReference type="InterPro" id="IPR019987">
    <property type="entry name" value="GTP-bd_ribosome_bio_YsxC"/>
</dbReference>
<dbReference type="Gene3D" id="3.40.50.300">
    <property type="entry name" value="P-loop containing nucleotide triphosphate hydrolases"/>
    <property type="match status" value="1"/>
</dbReference>
<keyword evidence="6" id="KW-0460">Magnesium</keyword>
<dbReference type="AlphaFoldDB" id="A0A9D1LQ04"/>
<evidence type="ECO:0000256" key="8">
    <source>
        <dbReference type="ARBA" id="ARBA00023210"/>
    </source>
</evidence>
<reference evidence="13" key="1">
    <citation type="submission" date="2020-10" db="EMBL/GenBank/DDBJ databases">
        <authorList>
            <person name="Gilroy R."/>
        </authorList>
    </citation>
    <scope>NUCLEOTIDE SEQUENCE</scope>
    <source>
        <strain evidence="13">ChiSxjej2B14-8506</strain>
    </source>
</reference>
<dbReference type="GO" id="GO:0005829">
    <property type="term" value="C:cytosol"/>
    <property type="evidence" value="ECO:0007669"/>
    <property type="project" value="TreeGrafter"/>
</dbReference>
<evidence type="ECO:0000256" key="1">
    <source>
        <dbReference type="ARBA" id="ARBA00001946"/>
    </source>
</evidence>
<organism evidence="13 14">
    <name type="scientific">Candidatus Fimadaptatus faecigallinarum</name>
    <dbReference type="NCBI Taxonomy" id="2840814"/>
    <lineage>
        <taxon>Bacteria</taxon>
        <taxon>Bacillati</taxon>
        <taxon>Bacillota</taxon>
        <taxon>Clostridia</taxon>
        <taxon>Eubacteriales</taxon>
        <taxon>Candidatus Fimadaptatus</taxon>
    </lineage>
</organism>
<feature type="region of interest" description="Disordered" evidence="11">
    <location>
        <begin position="203"/>
        <end position="222"/>
    </location>
</feature>
<dbReference type="CDD" id="cd01876">
    <property type="entry name" value="YihA_EngB"/>
    <property type="match status" value="1"/>
</dbReference>
<keyword evidence="9 10" id="KW-0131">Cell cycle</keyword>
<dbReference type="Pfam" id="PF01926">
    <property type="entry name" value="MMR_HSR1"/>
    <property type="match status" value="1"/>
</dbReference>